<sequence>MNELTLKPGSFLRVRSKKKGINPCPFPRSVDYDGGVPRDLSKFLDRSSIFGLPDSPKLVSQLVAVEAAIQAVEHGASAIMVSNHGGRQLDCVPATVSYLDSKHPFTSLVYFCPDDTTLVDDAKPWMPANSNGTFLLRFSRLKIDVLPEIVRAVESRCEVYVDGGVRLGTDVVKAIALGARAVFVGRPVLYGLAYSGAEQMGRIIRSIANKRDELQVTDALMLVCAFTTSRVVRTKLLLRTSK</sequence>
<protein>
    <recommendedName>
        <fullName evidence="5">FMN hydroxy acid dehydrogenase domain-containing protein</fullName>
    </recommendedName>
</protein>
<dbReference type="PROSITE" id="PS00557">
    <property type="entry name" value="FMN_HYDROXY_ACID_DH_1"/>
    <property type="match status" value="1"/>
</dbReference>
<dbReference type="VEuPathDB" id="VectorBase:LOC119179158"/>
<feature type="domain" description="FMN hydroxy acid dehydrogenase" evidence="5">
    <location>
        <begin position="1"/>
        <end position="236"/>
    </location>
</feature>
<keyword evidence="2" id="KW-0560">Oxidoreductase</keyword>
<gene>
    <name evidence="6" type="ORF">HPB51_025045</name>
</gene>
<dbReference type="Proteomes" id="UP000821866">
    <property type="component" value="Chromosome 10"/>
</dbReference>
<reference evidence="6" key="2">
    <citation type="submission" date="2021-09" db="EMBL/GenBank/DDBJ databases">
        <authorList>
            <person name="Jia N."/>
            <person name="Wang J."/>
            <person name="Shi W."/>
            <person name="Du L."/>
            <person name="Sun Y."/>
            <person name="Zhan W."/>
            <person name="Jiang J."/>
            <person name="Wang Q."/>
            <person name="Zhang B."/>
            <person name="Ji P."/>
            <person name="Sakyi L.B."/>
            <person name="Cui X."/>
            <person name="Yuan T."/>
            <person name="Jiang B."/>
            <person name="Yang W."/>
            <person name="Lam T.T.-Y."/>
            <person name="Chang Q."/>
            <person name="Ding S."/>
            <person name="Wang X."/>
            <person name="Zhu J."/>
            <person name="Ruan X."/>
            <person name="Zhao L."/>
            <person name="Wei J."/>
            <person name="Que T."/>
            <person name="Du C."/>
            <person name="Cheng J."/>
            <person name="Dai P."/>
            <person name="Han X."/>
            <person name="Huang E."/>
            <person name="Gao Y."/>
            <person name="Liu J."/>
            <person name="Shao H."/>
            <person name="Ye R."/>
            <person name="Li L."/>
            <person name="Wei W."/>
            <person name="Wang X."/>
            <person name="Wang C."/>
            <person name="Huo Q."/>
            <person name="Li W."/>
            <person name="Guo W."/>
            <person name="Chen H."/>
            <person name="Chen S."/>
            <person name="Zhou L."/>
            <person name="Zhou L."/>
            <person name="Ni X."/>
            <person name="Tian J."/>
            <person name="Zhou Y."/>
            <person name="Sheng Y."/>
            <person name="Liu T."/>
            <person name="Pan Y."/>
            <person name="Xia L."/>
            <person name="Li J."/>
            <person name="Zhao F."/>
            <person name="Cao W."/>
        </authorList>
    </citation>
    <scope>NUCLEOTIDE SEQUENCE</scope>
    <source>
        <strain evidence="6">Rmic-2018</strain>
        <tissue evidence="6">Larvae</tissue>
    </source>
</reference>
<comment type="caution">
    <text evidence="6">The sequence shown here is derived from an EMBL/GenBank/DDBJ whole genome shotgun (WGS) entry which is preliminary data.</text>
</comment>
<dbReference type="PANTHER" id="PTHR10578">
    <property type="entry name" value="S -2-HYDROXY-ACID OXIDASE-RELATED"/>
    <property type="match status" value="1"/>
</dbReference>
<organism evidence="6 7">
    <name type="scientific">Rhipicephalus microplus</name>
    <name type="common">Cattle tick</name>
    <name type="synonym">Boophilus microplus</name>
    <dbReference type="NCBI Taxonomy" id="6941"/>
    <lineage>
        <taxon>Eukaryota</taxon>
        <taxon>Metazoa</taxon>
        <taxon>Ecdysozoa</taxon>
        <taxon>Arthropoda</taxon>
        <taxon>Chelicerata</taxon>
        <taxon>Arachnida</taxon>
        <taxon>Acari</taxon>
        <taxon>Parasitiformes</taxon>
        <taxon>Ixodida</taxon>
        <taxon>Ixodoidea</taxon>
        <taxon>Ixodidae</taxon>
        <taxon>Rhipicephalinae</taxon>
        <taxon>Rhipicephalus</taxon>
        <taxon>Boophilus</taxon>
    </lineage>
</organism>
<dbReference type="EMBL" id="JABSTU010000002">
    <property type="protein sequence ID" value="KAH8038225.1"/>
    <property type="molecule type" value="Genomic_DNA"/>
</dbReference>
<dbReference type="Gene3D" id="3.20.20.70">
    <property type="entry name" value="Aldolase class I"/>
    <property type="match status" value="2"/>
</dbReference>
<dbReference type="Pfam" id="PF01070">
    <property type="entry name" value="FMN_dh"/>
    <property type="match status" value="2"/>
</dbReference>
<keyword evidence="7" id="KW-1185">Reference proteome</keyword>
<evidence type="ECO:0000256" key="4">
    <source>
        <dbReference type="ARBA" id="ARBA00029327"/>
    </source>
</evidence>
<dbReference type="GO" id="GO:0005777">
    <property type="term" value="C:peroxisome"/>
    <property type="evidence" value="ECO:0007669"/>
    <property type="project" value="UniProtKB-ARBA"/>
</dbReference>
<dbReference type="PROSITE" id="PS51349">
    <property type="entry name" value="FMN_HYDROXY_ACID_DH_2"/>
    <property type="match status" value="1"/>
</dbReference>
<dbReference type="SUPFAM" id="SSF51412">
    <property type="entry name" value="Inosine monophosphate dehydrogenase (IMPDH)"/>
    <property type="match status" value="1"/>
</dbReference>
<dbReference type="AlphaFoldDB" id="A0A9J6EV78"/>
<dbReference type="InterPro" id="IPR037396">
    <property type="entry name" value="FMN_HAD"/>
</dbReference>
<dbReference type="GO" id="GO:0003973">
    <property type="term" value="F:(S)-2-hydroxy-acid oxidase activity"/>
    <property type="evidence" value="ECO:0007669"/>
    <property type="project" value="UniProtKB-EC"/>
</dbReference>
<dbReference type="PANTHER" id="PTHR10578:SF149">
    <property type="entry name" value="2-HYDROXYACID OXIDASE 2"/>
    <property type="match status" value="1"/>
</dbReference>
<dbReference type="InterPro" id="IPR000262">
    <property type="entry name" value="FMN-dep_DH"/>
</dbReference>
<evidence type="ECO:0000256" key="1">
    <source>
        <dbReference type="ARBA" id="ARBA00001917"/>
    </source>
</evidence>
<evidence type="ECO:0000313" key="6">
    <source>
        <dbReference type="EMBL" id="KAH8038225.1"/>
    </source>
</evidence>
<evidence type="ECO:0000313" key="7">
    <source>
        <dbReference type="Proteomes" id="UP000821866"/>
    </source>
</evidence>
<evidence type="ECO:0000256" key="3">
    <source>
        <dbReference type="ARBA" id="ARBA00029325"/>
    </source>
</evidence>
<dbReference type="InterPro" id="IPR008259">
    <property type="entry name" value="FMN_hydac_DH_AS"/>
</dbReference>
<evidence type="ECO:0000256" key="2">
    <source>
        <dbReference type="ARBA" id="ARBA00023002"/>
    </source>
</evidence>
<name>A0A9J6EV78_RHIMP</name>
<accession>A0A9J6EV78</accession>
<dbReference type="InterPro" id="IPR013785">
    <property type="entry name" value="Aldolase_TIM"/>
</dbReference>
<proteinExistence type="predicted"/>
<comment type="catalytic activity">
    <reaction evidence="3">
        <text>a (2S)-2-hydroxycarboxylate + O2 = a 2-oxocarboxylate + H2O2</text>
        <dbReference type="Rhea" id="RHEA:16789"/>
        <dbReference type="ChEBI" id="CHEBI:15379"/>
        <dbReference type="ChEBI" id="CHEBI:16240"/>
        <dbReference type="ChEBI" id="CHEBI:35179"/>
        <dbReference type="ChEBI" id="CHEBI:58123"/>
        <dbReference type="EC" id="1.1.3.15"/>
    </reaction>
    <physiologicalReaction direction="left-to-right" evidence="3">
        <dbReference type="Rhea" id="RHEA:16790"/>
    </physiologicalReaction>
</comment>
<comment type="cofactor">
    <cofactor evidence="1">
        <name>FMN</name>
        <dbReference type="ChEBI" id="CHEBI:58210"/>
    </cofactor>
</comment>
<comment type="catalytic activity">
    <reaction evidence="4">
        <text>2-hydroxyoctanoate + O2 = 2-oxooctanoate + H2O2</text>
        <dbReference type="Rhea" id="RHEA:67940"/>
        <dbReference type="ChEBI" id="CHEBI:15379"/>
        <dbReference type="ChEBI" id="CHEBI:16240"/>
        <dbReference type="ChEBI" id="CHEBI:133514"/>
        <dbReference type="ChEBI" id="CHEBI:176689"/>
    </reaction>
    <physiologicalReaction direction="left-to-right" evidence="4">
        <dbReference type="Rhea" id="RHEA:67941"/>
    </physiologicalReaction>
</comment>
<reference evidence="6" key="1">
    <citation type="journal article" date="2020" name="Cell">
        <title>Large-Scale Comparative Analyses of Tick Genomes Elucidate Their Genetic Diversity and Vector Capacities.</title>
        <authorList>
            <consortium name="Tick Genome and Microbiome Consortium (TIGMIC)"/>
            <person name="Jia N."/>
            <person name="Wang J."/>
            <person name="Shi W."/>
            <person name="Du L."/>
            <person name="Sun Y."/>
            <person name="Zhan W."/>
            <person name="Jiang J.F."/>
            <person name="Wang Q."/>
            <person name="Zhang B."/>
            <person name="Ji P."/>
            <person name="Bell-Sakyi L."/>
            <person name="Cui X.M."/>
            <person name="Yuan T.T."/>
            <person name="Jiang B.G."/>
            <person name="Yang W.F."/>
            <person name="Lam T.T."/>
            <person name="Chang Q.C."/>
            <person name="Ding S.J."/>
            <person name="Wang X.J."/>
            <person name="Zhu J.G."/>
            <person name="Ruan X.D."/>
            <person name="Zhao L."/>
            <person name="Wei J.T."/>
            <person name="Ye R.Z."/>
            <person name="Que T.C."/>
            <person name="Du C.H."/>
            <person name="Zhou Y.H."/>
            <person name="Cheng J.X."/>
            <person name="Dai P.F."/>
            <person name="Guo W.B."/>
            <person name="Han X.H."/>
            <person name="Huang E.J."/>
            <person name="Li L.F."/>
            <person name="Wei W."/>
            <person name="Gao Y.C."/>
            <person name="Liu J.Z."/>
            <person name="Shao H.Z."/>
            <person name="Wang X."/>
            <person name="Wang C.C."/>
            <person name="Yang T.C."/>
            <person name="Huo Q.B."/>
            <person name="Li W."/>
            <person name="Chen H.Y."/>
            <person name="Chen S.E."/>
            <person name="Zhou L.G."/>
            <person name="Ni X.B."/>
            <person name="Tian J.H."/>
            <person name="Sheng Y."/>
            <person name="Liu T."/>
            <person name="Pan Y.S."/>
            <person name="Xia L.Y."/>
            <person name="Li J."/>
            <person name="Zhao F."/>
            <person name="Cao W.C."/>
        </authorList>
    </citation>
    <scope>NUCLEOTIDE SEQUENCE</scope>
    <source>
        <strain evidence="6">Rmic-2018</strain>
    </source>
</reference>
<evidence type="ECO:0000259" key="5">
    <source>
        <dbReference type="PROSITE" id="PS51349"/>
    </source>
</evidence>